<name>A0ABT2PU69_9BURK</name>
<comment type="caution">
    <text evidence="3">The sequence shown here is derived from an EMBL/GenBank/DDBJ whole genome shotgun (WGS) entry which is preliminary data.</text>
</comment>
<keyword evidence="4" id="KW-1185">Reference proteome</keyword>
<proteinExistence type="predicted"/>
<protein>
    <submittedName>
        <fullName evidence="3">Histidine kinase</fullName>
    </submittedName>
</protein>
<accession>A0ABT2PU69</accession>
<organism evidence="3 4">
    <name type="scientific">Acidovorax bellezanensis</name>
    <dbReference type="NCBI Taxonomy" id="2976702"/>
    <lineage>
        <taxon>Bacteria</taxon>
        <taxon>Pseudomonadati</taxon>
        <taxon>Pseudomonadota</taxon>
        <taxon>Betaproteobacteria</taxon>
        <taxon>Burkholderiales</taxon>
        <taxon>Comamonadaceae</taxon>
        <taxon>Acidovorax</taxon>
    </lineage>
</organism>
<feature type="transmembrane region" description="Helical" evidence="1">
    <location>
        <begin position="219"/>
        <end position="240"/>
    </location>
</feature>
<feature type="transmembrane region" description="Helical" evidence="1">
    <location>
        <begin position="76"/>
        <end position="99"/>
    </location>
</feature>
<dbReference type="EMBL" id="JAODYH010000012">
    <property type="protein sequence ID" value="MCT9812782.1"/>
    <property type="molecule type" value="Genomic_DNA"/>
</dbReference>
<dbReference type="PANTHER" id="PTHR35152">
    <property type="entry name" value="DOMAIN SIGNALLING PROTEIN, PUTATIVE (AFU_ORTHOLOGUE AFUA_5G11310)-RELATED"/>
    <property type="match status" value="1"/>
</dbReference>
<feature type="domain" description="MHYT" evidence="2">
    <location>
        <begin position="9"/>
        <end position="198"/>
    </location>
</feature>
<keyword evidence="3" id="KW-0418">Kinase</keyword>
<feature type="transmembrane region" description="Helical" evidence="1">
    <location>
        <begin position="111"/>
        <end position="132"/>
    </location>
</feature>
<feature type="transmembrane region" description="Helical" evidence="1">
    <location>
        <begin position="44"/>
        <end position="64"/>
    </location>
</feature>
<evidence type="ECO:0000256" key="1">
    <source>
        <dbReference type="PROSITE-ProRule" id="PRU00244"/>
    </source>
</evidence>
<dbReference type="InterPro" id="IPR005330">
    <property type="entry name" value="MHYT_dom"/>
</dbReference>
<evidence type="ECO:0000313" key="4">
    <source>
        <dbReference type="Proteomes" id="UP001525968"/>
    </source>
</evidence>
<keyword evidence="1" id="KW-1133">Transmembrane helix</keyword>
<dbReference type="Pfam" id="PF03707">
    <property type="entry name" value="MHYT"/>
    <property type="match status" value="3"/>
</dbReference>
<keyword evidence="1" id="KW-0472">Membrane</keyword>
<evidence type="ECO:0000259" key="2">
    <source>
        <dbReference type="PROSITE" id="PS50924"/>
    </source>
</evidence>
<dbReference type="GO" id="GO:0016301">
    <property type="term" value="F:kinase activity"/>
    <property type="evidence" value="ECO:0007669"/>
    <property type="project" value="UniProtKB-KW"/>
</dbReference>
<dbReference type="PROSITE" id="PS50924">
    <property type="entry name" value="MHYT"/>
    <property type="match status" value="1"/>
</dbReference>
<sequence length="252" mass="26380">MNEVIQTTYSAPLVILAYLISVVGSYAALSATHRMQAQSSKSNLVHLSIAGIALGGIGVWSMHFVGMLSLKMDIGLGYSMIETVISLVAACAAAAWALSIVAKNPHSWSRLVSAGAMLGLGAATMHYLGMYGMRFGGYFVWSLDVVAISVLIAIVAATAALWLAFNTSSAIARIGAAAVMGLAVSAMHYTGMSAAEFICTTTNRLAIPSSPSVISVMDLPLLVITLAVGMACTIAADLLFDPQRNRLQTPRH</sequence>
<feature type="transmembrane region" description="Helical" evidence="1">
    <location>
        <begin position="138"/>
        <end position="163"/>
    </location>
</feature>
<dbReference type="RefSeq" id="WP_261502026.1">
    <property type="nucleotide sequence ID" value="NZ_JAODYH010000012.1"/>
</dbReference>
<keyword evidence="1" id="KW-0812">Transmembrane</keyword>
<gene>
    <name evidence="3" type="ORF">N0K08_19290</name>
</gene>
<keyword evidence="3" id="KW-0808">Transferase</keyword>
<reference evidence="3 4" key="1">
    <citation type="submission" date="2022-09" db="EMBL/GenBank/DDBJ databases">
        <title>Draft genome of isolate Be4.</title>
        <authorList>
            <person name="Sanchez-Castro I."/>
            <person name="Martinez-Rodriguez P."/>
            <person name="Descostes M."/>
            <person name="Merroun M."/>
        </authorList>
    </citation>
    <scope>NUCLEOTIDE SEQUENCE [LARGE SCALE GENOMIC DNA]</scope>
    <source>
        <strain evidence="3 4">Be4</strain>
    </source>
</reference>
<evidence type="ECO:0000313" key="3">
    <source>
        <dbReference type="EMBL" id="MCT9812782.1"/>
    </source>
</evidence>
<dbReference type="PANTHER" id="PTHR35152:SF1">
    <property type="entry name" value="DOMAIN SIGNALLING PROTEIN, PUTATIVE (AFU_ORTHOLOGUE AFUA_5G11310)-RELATED"/>
    <property type="match status" value="1"/>
</dbReference>
<feature type="transmembrane region" description="Helical" evidence="1">
    <location>
        <begin position="170"/>
        <end position="189"/>
    </location>
</feature>
<dbReference type="Proteomes" id="UP001525968">
    <property type="component" value="Unassembled WGS sequence"/>
</dbReference>
<feature type="transmembrane region" description="Helical" evidence="1">
    <location>
        <begin position="12"/>
        <end position="32"/>
    </location>
</feature>